<feature type="domain" description="Trs130 NTS" evidence="8">
    <location>
        <begin position="568"/>
        <end position="733"/>
    </location>
</feature>
<keyword evidence="2" id="KW-0813">Transport</keyword>
<dbReference type="Pfam" id="PF23036">
    <property type="entry name" value="TRAPPC10_1st"/>
    <property type="match status" value="1"/>
</dbReference>
<proteinExistence type="predicted"/>
<dbReference type="Pfam" id="PF23274">
    <property type="entry name" value="DUF7077"/>
    <property type="match status" value="1"/>
</dbReference>
<organism evidence="9 10">
    <name type="scientific">Hortaea werneckii</name>
    <name type="common">Black yeast</name>
    <name type="synonym">Cladosporium werneckii</name>
    <dbReference type="NCBI Taxonomy" id="91943"/>
    <lineage>
        <taxon>Eukaryota</taxon>
        <taxon>Fungi</taxon>
        <taxon>Dikarya</taxon>
        <taxon>Ascomycota</taxon>
        <taxon>Pezizomycotina</taxon>
        <taxon>Dothideomycetes</taxon>
        <taxon>Dothideomycetidae</taxon>
        <taxon>Mycosphaerellales</taxon>
        <taxon>Teratosphaeriaceae</taxon>
        <taxon>Hortaea</taxon>
    </lineage>
</organism>
<feature type="compositionally biased region" description="Polar residues" evidence="4">
    <location>
        <begin position="537"/>
        <end position="550"/>
    </location>
</feature>
<comment type="caution">
    <text evidence="9">The sequence shown here is derived from an EMBL/GenBank/DDBJ whole genome shotgun (WGS) entry which is preliminary data.</text>
</comment>
<dbReference type="PANTHER" id="PTHR13251:SF3">
    <property type="entry name" value="TRAFFICKING PROTEIN PARTICLE COMPLEX SUBUNIT 10"/>
    <property type="match status" value="1"/>
</dbReference>
<feature type="region of interest" description="Disordered" evidence="4">
    <location>
        <begin position="61"/>
        <end position="104"/>
    </location>
</feature>
<dbReference type="Pfam" id="PF24967">
    <property type="entry name" value="NTS_TR130"/>
    <property type="match status" value="1"/>
</dbReference>
<dbReference type="Pfam" id="PF12584">
    <property type="entry name" value="TRAPPC10"/>
    <property type="match status" value="1"/>
</dbReference>
<evidence type="ECO:0000259" key="8">
    <source>
        <dbReference type="Pfam" id="PF24967"/>
    </source>
</evidence>
<dbReference type="InterPro" id="IPR022233">
    <property type="entry name" value="TRAPPC10/Trs130_C"/>
</dbReference>
<evidence type="ECO:0000259" key="5">
    <source>
        <dbReference type="Pfam" id="PF12584"/>
    </source>
</evidence>
<dbReference type="InterPro" id="IPR055505">
    <property type="entry name" value="DUF7077"/>
</dbReference>
<dbReference type="InterPro" id="IPR056916">
    <property type="entry name" value="NTS_TR130"/>
</dbReference>
<evidence type="ECO:0000256" key="1">
    <source>
        <dbReference type="ARBA" id="ARBA00004555"/>
    </source>
</evidence>
<feature type="compositionally biased region" description="Polar residues" evidence="4">
    <location>
        <begin position="1413"/>
        <end position="1435"/>
    </location>
</feature>
<feature type="region of interest" description="Disordered" evidence="4">
    <location>
        <begin position="515"/>
        <end position="558"/>
    </location>
</feature>
<feature type="region of interest" description="Disordered" evidence="4">
    <location>
        <begin position="1412"/>
        <end position="1435"/>
    </location>
</feature>
<gene>
    <name evidence="9" type="ORF">D0863_04968</name>
</gene>
<evidence type="ECO:0000259" key="7">
    <source>
        <dbReference type="Pfam" id="PF23274"/>
    </source>
</evidence>
<feature type="compositionally biased region" description="Polar residues" evidence="4">
    <location>
        <begin position="66"/>
        <end position="83"/>
    </location>
</feature>
<evidence type="ECO:0000256" key="4">
    <source>
        <dbReference type="SAM" id="MobiDB-lite"/>
    </source>
</evidence>
<feature type="region of interest" description="Disordered" evidence="4">
    <location>
        <begin position="171"/>
        <end position="196"/>
    </location>
</feature>
<feature type="compositionally biased region" description="Basic and acidic residues" evidence="4">
    <location>
        <begin position="87"/>
        <end position="98"/>
    </location>
</feature>
<sequence>MIGMETSSSKVTVEYHDPSGVFPLVSRDIAARLPLRNLNWQTPSRPLRQIRQLHVEFIPDKETDTSLRPPTQRFDSNGATTSFDILRSGRDQRKDGSKERRHQIPGLKTSPYLKLYVLRCDDKDAYKQTERNRIKEWLREEVRGEKQTAHHSAFEWLILHVVIPDTIAASEPRWRESQSEPDTLKERKTSNVKFPGKSSRTVFDRLRQDFNETGKTASDHIAQVRLLKSELPADLLPTPAAAETLAETPQERENAWKDLMDKLKTSILGPFDARVRQYEADIAEQEARRSLPGWNFCTFFIHKEGLAKALESIGLSSVRGRAEGTATIFAQHTDDIETRILSDREQANGVSNGEDHKLVTAHAVLFEKDYREQIVRSTISVFDFFCYLFMRQKALILRLANTKVARLELGDVSGSAGEDLVLTSEVCWRASAFIHNNARTLRQDLSNAPSKKSPEDIEALVSSWTYAMADLVLSETAAPVLELAAKGEQGQLGNAAAAPKRADFEFAMGANPYPTRSSSLMTARKSAPELKRPPSVPNSELMSPPSSSGTDAAPKGAGVPGLPELATYRAELVMLQRKMLEHIAAQSGWRAGWAAMRQRAPSKMQDITLDEDDDHDTTENQQETTSDYVASSLILPALKPALASEPAFQETYERICDRAMRYYALATQSKSVEVIVGDLAMLRYQQGNIEITEEYIRNVLPGYAADGWNSTEAEVLSIYAECLKRLQRTETYITTVLDLLAKVCVRRMTRKLPHWRFEDAHLDTEAVDVSGLMPEICAMSIHLSQQIVRPMSDYFGVIVLDSEVRHHSDCDGFKLEFRFNSLLADELDFDECKARLVSVNDSAQEVWLSSSGPFCASLGTVKVELQSYANTFGPFYVDQISMKSGKLVFSHEMQPRSNNPTLVLNDEKPLLIESQLHKRPFVFVYPPEKALDVDVSTAKNVQLDKPRGLVFKINSGWNEIEDLELKLRPTSAGLRLHLADVAGGKARNGQLEFGSLGKGANAIIEVPYTVEQATPDISLRFEAQYHTPKGTFTISQAVTLRHRLPFDVEVDDMFRLDTLFSTFAVCSTGGAPIMLLDVELHDSSVYEVESPPSLGLPMTVFDQAPANLLYKIRRKASKAAQGMRKDAPLALRLQYIASHNLIIAALKEDFAQHLHERELGGLSRLLIPVLIERCKQLSKIKFETAVILRQVFVPSYDDFGWAEIVSLLPDAVQPELSDALRKWHQHASHFELDFTGPIADEVQGQITIPVEVPTIDFVHSVSFALRESDHDQPQKVQTLRAGKPLQASVSIRSNDRWSSRSVFGGGKNSDAHSPEFAMEIQADPDTWLVGGHRRVHFKPSKEQTSTFEITLIPIRPGTHLLPSVDIRPAPEVKGEGHNAQTAQSSFSCETYCEAAGRKVQVIRDVRTVKVHIQESSGPASHTRPSAGSRAVTGSG</sequence>
<feature type="compositionally biased region" description="Basic and acidic residues" evidence="4">
    <location>
        <begin position="172"/>
        <end position="189"/>
    </location>
</feature>
<dbReference type="InterPro" id="IPR056913">
    <property type="entry name" value="TRAPPC10/Trs130_N"/>
</dbReference>
<keyword evidence="3" id="KW-0333">Golgi apparatus</keyword>
<protein>
    <recommendedName>
        <fullName evidence="11">Trafficking protein particle complex subunit 11 domain-containing protein</fullName>
    </recommendedName>
</protein>
<evidence type="ECO:0000256" key="2">
    <source>
        <dbReference type="ARBA" id="ARBA00022448"/>
    </source>
</evidence>
<dbReference type="InterPro" id="IPR045126">
    <property type="entry name" value="TRAPPC10/Trs130"/>
</dbReference>
<evidence type="ECO:0000313" key="9">
    <source>
        <dbReference type="EMBL" id="RMY71708.1"/>
    </source>
</evidence>
<dbReference type="Pfam" id="PF24965">
    <property type="entry name" value="TRS130_4HB"/>
    <property type="match status" value="1"/>
</dbReference>
<feature type="domain" description="TRAPPC10/Trs130 N-terminal" evidence="6">
    <location>
        <begin position="99"/>
        <end position="401"/>
    </location>
</feature>
<evidence type="ECO:0000256" key="3">
    <source>
        <dbReference type="ARBA" id="ARBA00023034"/>
    </source>
</evidence>
<feature type="domain" description="DUF7077" evidence="7">
    <location>
        <begin position="929"/>
        <end position="1039"/>
    </location>
</feature>
<dbReference type="OrthoDB" id="10256906at2759"/>
<evidence type="ECO:0000259" key="6">
    <source>
        <dbReference type="Pfam" id="PF23036"/>
    </source>
</evidence>
<reference evidence="9 10" key="1">
    <citation type="journal article" date="2018" name="BMC Genomics">
        <title>Genomic evidence for intraspecific hybridization in a clonal and extremely halotolerant yeast.</title>
        <authorList>
            <person name="Gostincar C."/>
            <person name="Stajich J.E."/>
            <person name="Zupancic J."/>
            <person name="Zalar P."/>
            <person name="Gunde-Cimerman N."/>
        </authorList>
    </citation>
    <scope>NUCLEOTIDE SEQUENCE [LARGE SCALE GENOMIC DNA]</scope>
    <source>
        <strain evidence="9 10">EXF-2682</strain>
    </source>
</reference>
<feature type="domain" description="TRAPPC10/Trs130 C-terminal" evidence="5">
    <location>
        <begin position="1249"/>
        <end position="1402"/>
    </location>
</feature>
<dbReference type="EMBL" id="QWIP01000138">
    <property type="protein sequence ID" value="RMY71708.1"/>
    <property type="molecule type" value="Genomic_DNA"/>
</dbReference>
<dbReference type="GO" id="GO:0006891">
    <property type="term" value="P:intra-Golgi vesicle-mediated transport"/>
    <property type="evidence" value="ECO:0007669"/>
    <property type="project" value="TreeGrafter"/>
</dbReference>
<dbReference type="GO" id="GO:1990071">
    <property type="term" value="C:TRAPPII protein complex"/>
    <property type="evidence" value="ECO:0007669"/>
    <property type="project" value="InterPro"/>
</dbReference>
<name>A0A3M7E560_HORWE</name>
<dbReference type="PANTHER" id="PTHR13251">
    <property type="entry name" value="EPILEPSY HOLOPROSENCEPHALY CANDIDATE 1/TMEM1"/>
    <property type="match status" value="1"/>
</dbReference>
<dbReference type="Proteomes" id="UP000269276">
    <property type="component" value="Unassembled WGS sequence"/>
</dbReference>
<accession>A0A3M7E560</accession>
<evidence type="ECO:0008006" key="11">
    <source>
        <dbReference type="Google" id="ProtNLM"/>
    </source>
</evidence>
<comment type="subcellular location">
    <subcellularLocation>
        <location evidence="1">Golgi apparatus</location>
    </subcellularLocation>
</comment>
<evidence type="ECO:0000313" key="10">
    <source>
        <dbReference type="Proteomes" id="UP000269276"/>
    </source>
</evidence>
<dbReference type="GO" id="GO:0005829">
    <property type="term" value="C:cytosol"/>
    <property type="evidence" value="ECO:0007669"/>
    <property type="project" value="GOC"/>
</dbReference>
<dbReference type="GO" id="GO:0034498">
    <property type="term" value="P:early endosome to Golgi transport"/>
    <property type="evidence" value="ECO:0007669"/>
    <property type="project" value="TreeGrafter"/>
</dbReference>